<protein>
    <submittedName>
        <fullName evidence="1">Uncharacterized protein</fullName>
    </submittedName>
</protein>
<keyword evidence="2" id="KW-1185">Reference proteome</keyword>
<accession>A0ABP9MJL9</accession>
<name>A0ABP9MJL9_9FLAO</name>
<dbReference type="Proteomes" id="UP001500353">
    <property type="component" value="Unassembled WGS sequence"/>
</dbReference>
<evidence type="ECO:0000313" key="1">
    <source>
        <dbReference type="EMBL" id="GAA5096105.1"/>
    </source>
</evidence>
<reference evidence="2" key="1">
    <citation type="journal article" date="2019" name="Int. J. Syst. Evol. Microbiol.">
        <title>The Global Catalogue of Microorganisms (GCM) 10K type strain sequencing project: providing services to taxonomists for standard genome sequencing and annotation.</title>
        <authorList>
            <consortium name="The Broad Institute Genomics Platform"/>
            <consortium name="The Broad Institute Genome Sequencing Center for Infectious Disease"/>
            <person name="Wu L."/>
            <person name="Ma J."/>
        </authorList>
    </citation>
    <scope>NUCLEOTIDE SEQUENCE [LARGE SCALE GENOMIC DNA]</scope>
    <source>
        <strain evidence="2">JCM 18019</strain>
    </source>
</reference>
<evidence type="ECO:0000313" key="2">
    <source>
        <dbReference type="Proteomes" id="UP001500353"/>
    </source>
</evidence>
<comment type="caution">
    <text evidence="1">The sequence shown here is derived from an EMBL/GenBank/DDBJ whole genome shotgun (WGS) entry which is preliminary data.</text>
</comment>
<sequence length="69" mass="8042">MTLTLKTDGLTKNLSLKLRQKINLKNKFNCHFEKRSEKAIFKHKSQISFANIVIIKLVLIRVKINEFGV</sequence>
<gene>
    <name evidence="1" type="ORF">GCM10023210_29540</name>
</gene>
<organism evidence="1 2">
    <name type="scientific">Chryseobacterium ginsengisoli</name>
    <dbReference type="NCBI Taxonomy" id="363853"/>
    <lineage>
        <taxon>Bacteria</taxon>
        <taxon>Pseudomonadati</taxon>
        <taxon>Bacteroidota</taxon>
        <taxon>Flavobacteriia</taxon>
        <taxon>Flavobacteriales</taxon>
        <taxon>Weeksellaceae</taxon>
        <taxon>Chryseobacterium group</taxon>
        <taxon>Chryseobacterium</taxon>
    </lineage>
</organism>
<dbReference type="EMBL" id="BAABHX010000004">
    <property type="protein sequence ID" value="GAA5096105.1"/>
    <property type="molecule type" value="Genomic_DNA"/>
</dbReference>
<proteinExistence type="predicted"/>